<feature type="transmembrane region" description="Helical" evidence="2">
    <location>
        <begin position="13"/>
        <end position="31"/>
    </location>
</feature>
<keyword evidence="1" id="KW-0175">Coiled coil</keyword>
<proteinExistence type="predicted"/>
<dbReference type="EMBL" id="CP081150">
    <property type="protein sequence ID" value="QZA77984.1"/>
    <property type="molecule type" value="Genomic_DNA"/>
</dbReference>
<evidence type="ECO:0000313" key="3">
    <source>
        <dbReference type="EMBL" id="QZA77984.1"/>
    </source>
</evidence>
<evidence type="ECO:0000256" key="2">
    <source>
        <dbReference type="SAM" id="Phobius"/>
    </source>
</evidence>
<sequence length="222" mass="24690">MALKPQLGFKAKVFRYVLFVGVLLLAAYAGMRYGQYQQEMQLAKNAQLSQNQIQSSQQRLTALEQEKALLAQQLTVVGAERDALKRELSTLLQDAAATRETLSFFESLLQSNDRSRLASFVACELQTLAPDRIGYRLLLVQGTDKTTELSGRLQLNLQFLVGGKKQSIALGDDVSPVVSVKHYHRAEGEFKLPENAVGPMLMDVRFVEAEGKKILASCQKKI</sequence>
<evidence type="ECO:0000256" key="1">
    <source>
        <dbReference type="SAM" id="Coils"/>
    </source>
</evidence>
<name>A0ABX8Z9H1_9NEIS</name>
<dbReference type="Proteomes" id="UP000825679">
    <property type="component" value="Chromosome"/>
</dbReference>
<keyword evidence="2" id="KW-1133">Transmembrane helix</keyword>
<accession>A0ABX8Z9H1</accession>
<evidence type="ECO:0000313" key="4">
    <source>
        <dbReference type="Proteomes" id="UP000825679"/>
    </source>
</evidence>
<reference evidence="3 4" key="1">
    <citation type="submission" date="2021-08" db="EMBL/GenBank/DDBJ databases">
        <title>complete genome sequencing of Deefgea sp. D25.</title>
        <authorList>
            <person name="Bae J.-W."/>
            <person name="Gim D.-H."/>
        </authorList>
    </citation>
    <scope>NUCLEOTIDE SEQUENCE [LARGE SCALE GENOMIC DNA]</scope>
    <source>
        <strain evidence="3 4">D25</strain>
    </source>
</reference>
<keyword evidence="4" id="KW-1185">Reference proteome</keyword>
<feature type="coiled-coil region" evidence="1">
    <location>
        <begin position="46"/>
        <end position="101"/>
    </location>
</feature>
<protein>
    <submittedName>
        <fullName evidence="3">Uncharacterized protein</fullName>
    </submittedName>
</protein>
<gene>
    <name evidence="3" type="ORF">K4H28_00625</name>
</gene>
<keyword evidence="2" id="KW-0472">Membrane</keyword>
<keyword evidence="2" id="KW-0812">Transmembrane</keyword>
<dbReference type="Pfam" id="PF20567">
    <property type="entry name" value="DUF6776"/>
    <property type="match status" value="1"/>
</dbReference>
<dbReference type="RefSeq" id="WP_221006361.1">
    <property type="nucleotide sequence ID" value="NZ_CP081150.1"/>
</dbReference>
<organism evidence="3 4">
    <name type="scientific">Deefgea tanakiae</name>
    <dbReference type="NCBI Taxonomy" id="2865840"/>
    <lineage>
        <taxon>Bacteria</taxon>
        <taxon>Pseudomonadati</taxon>
        <taxon>Pseudomonadota</taxon>
        <taxon>Betaproteobacteria</taxon>
        <taxon>Neisseriales</taxon>
        <taxon>Chitinibacteraceae</taxon>
        <taxon>Deefgea</taxon>
    </lineage>
</organism>
<dbReference type="InterPro" id="IPR046703">
    <property type="entry name" value="DUF6776"/>
</dbReference>